<keyword evidence="3" id="KW-1185">Reference proteome</keyword>
<dbReference type="GO" id="GO:0003676">
    <property type="term" value="F:nucleic acid binding"/>
    <property type="evidence" value="ECO:0007669"/>
    <property type="project" value="InterPro"/>
</dbReference>
<dbReference type="AlphaFoldDB" id="A0A1V2HYY6"/>
<organism evidence="2 3">
    <name type="scientific">Pseudofrankia asymbiotica</name>
    <dbReference type="NCBI Taxonomy" id="1834516"/>
    <lineage>
        <taxon>Bacteria</taxon>
        <taxon>Bacillati</taxon>
        <taxon>Actinomycetota</taxon>
        <taxon>Actinomycetes</taxon>
        <taxon>Frankiales</taxon>
        <taxon>Frankiaceae</taxon>
        <taxon>Pseudofrankia</taxon>
    </lineage>
</organism>
<dbReference type="InterPro" id="IPR038717">
    <property type="entry name" value="Tc1-like_DDE_dom"/>
</dbReference>
<keyword evidence="2" id="KW-0378">Hydrolase</keyword>
<dbReference type="RefSeq" id="WP_076823039.1">
    <property type="nucleotide sequence ID" value="NZ_MOMC01000145.1"/>
</dbReference>
<name>A0A1V2HYY6_9ACTN</name>
<keyword evidence="2" id="KW-0255">Endonuclease</keyword>
<evidence type="ECO:0000259" key="1">
    <source>
        <dbReference type="Pfam" id="PF13358"/>
    </source>
</evidence>
<dbReference type="STRING" id="1834516.BL253_37770"/>
<reference evidence="3" key="1">
    <citation type="submission" date="2016-10" db="EMBL/GenBank/DDBJ databases">
        <title>Frankia sp. NRRL B-16386 Genome sequencing.</title>
        <authorList>
            <person name="Ghodhbane-Gtari F."/>
            <person name="Swanson E."/>
            <person name="Gueddou A."/>
            <person name="Hezbri K."/>
            <person name="Ktari K."/>
            <person name="Nouioui I."/>
            <person name="Morris K."/>
            <person name="Simpson S."/>
            <person name="Abebe-Akele F."/>
            <person name="Thomas K."/>
            <person name="Gtari M."/>
            <person name="Tisa L.S."/>
        </authorList>
    </citation>
    <scope>NUCLEOTIDE SEQUENCE [LARGE SCALE GENOMIC DNA]</scope>
    <source>
        <strain evidence="3">NRRL B-16386</strain>
    </source>
</reference>
<keyword evidence="2" id="KW-0540">Nuclease</keyword>
<dbReference type="Gene3D" id="3.30.420.10">
    <property type="entry name" value="Ribonuclease H-like superfamily/Ribonuclease H"/>
    <property type="match status" value="1"/>
</dbReference>
<gene>
    <name evidence="2" type="ORF">BL253_37770</name>
</gene>
<dbReference type="GO" id="GO:0004519">
    <property type="term" value="F:endonuclease activity"/>
    <property type="evidence" value="ECO:0007669"/>
    <property type="project" value="UniProtKB-KW"/>
</dbReference>
<dbReference type="InterPro" id="IPR036397">
    <property type="entry name" value="RNaseH_sf"/>
</dbReference>
<dbReference type="OrthoDB" id="341531at2"/>
<proteinExistence type="predicted"/>
<feature type="domain" description="Tc1-like transposase DDE" evidence="1">
    <location>
        <begin position="16"/>
        <end position="84"/>
    </location>
</feature>
<dbReference type="Pfam" id="PF13358">
    <property type="entry name" value="DDE_3"/>
    <property type="match status" value="1"/>
</dbReference>
<evidence type="ECO:0000313" key="3">
    <source>
        <dbReference type="Proteomes" id="UP000188929"/>
    </source>
</evidence>
<dbReference type="EMBL" id="MOMC01000145">
    <property type="protein sequence ID" value="ONH21822.1"/>
    <property type="molecule type" value="Genomic_DNA"/>
</dbReference>
<dbReference type="Proteomes" id="UP000188929">
    <property type="component" value="Unassembled WGS sequence"/>
</dbReference>
<protein>
    <submittedName>
        <fullName evidence="2">DDE endonuclease</fullName>
    </submittedName>
</protein>
<evidence type="ECO:0000313" key="2">
    <source>
        <dbReference type="EMBL" id="ONH21822.1"/>
    </source>
</evidence>
<accession>A0A1V2HYY6</accession>
<comment type="caution">
    <text evidence="2">The sequence shown here is derived from an EMBL/GenBank/DDBJ whole genome shotgun (WGS) entry which is preliminary data.</text>
</comment>
<sequence length="116" mass="13062">AWTDYRDLVVEAHRRLGRPVVLVWDNLNRHTCAEMTAFAAANERWLTVIRLPAYAPDLNPVENVWSLLKRGELANRLFTDVDHLAGHIRTGLGRIQHHPHLLDGCLAATGLTLEPA</sequence>
<feature type="non-terminal residue" evidence="2">
    <location>
        <position position="1"/>
    </location>
</feature>